<proteinExistence type="predicted"/>
<dbReference type="Gene3D" id="3.40.1350.140">
    <property type="entry name" value="MepB-like"/>
    <property type="match status" value="1"/>
</dbReference>
<evidence type="ECO:0000313" key="1">
    <source>
        <dbReference type="EMBL" id="SHM46090.1"/>
    </source>
</evidence>
<dbReference type="PIRSF" id="PIRSF032285">
    <property type="entry name" value="UCP032285"/>
    <property type="match status" value="1"/>
</dbReference>
<organism evidence="1 2">
    <name type="scientific">Flavobacterium xinjiangense</name>
    <dbReference type="NCBI Taxonomy" id="178356"/>
    <lineage>
        <taxon>Bacteria</taxon>
        <taxon>Pseudomonadati</taxon>
        <taxon>Bacteroidota</taxon>
        <taxon>Flavobacteriia</taxon>
        <taxon>Flavobacteriales</taxon>
        <taxon>Flavobacteriaceae</taxon>
        <taxon>Flavobacterium</taxon>
    </lineage>
</organism>
<dbReference type="RefSeq" id="WP_073207539.1">
    <property type="nucleotide sequence ID" value="NZ_FRCL01000004.1"/>
</dbReference>
<evidence type="ECO:0008006" key="3">
    <source>
        <dbReference type="Google" id="ProtNLM"/>
    </source>
</evidence>
<evidence type="ECO:0000313" key="2">
    <source>
        <dbReference type="Proteomes" id="UP000184092"/>
    </source>
</evidence>
<name>A0A1M7IZ86_9FLAO</name>
<sequence>MSRTTSTTIHHDLLAVKEIIYDPFNYECSIPIKEAESSEYGAYTFEVNTLSVKFRVAKITPTKIGQFVTLWKRIGKGPIQPFDFTDSIDLFIISTRKDNRFGQFVFPKSVLCEQGIVSTNNKEGKRAIRVYPPWDETLSKQAQKTQKWQLDYFLEISNDKPIDIKLLKKLYKTP</sequence>
<dbReference type="EMBL" id="FRCL01000004">
    <property type="protein sequence ID" value="SHM46090.1"/>
    <property type="molecule type" value="Genomic_DNA"/>
</dbReference>
<dbReference type="Pfam" id="PF08877">
    <property type="entry name" value="MepB-like"/>
    <property type="match status" value="1"/>
</dbReference>
<gene>
    <name evidence="1" type="ORF">SAMN05216269_104270</name>
</gene>
<dbReference type="AlphaFoldDB" id="A0A1M7IZ86"/>
<keyword evidence="2" id="KW-1185">Reference proteome</keyword>
<accession>A0A1M7IZ86</accession>
<dbReference type="OrthoDB" id="4954833at2"/>
<dbReference type="InterPro" id="IPR011235">
    <property type="entry name" value="MepB-like"/>
</dbReference>
<reference evidence="2" key="1">
    <citation type="submission" date="2016-11" db="EMBL/GenBank/DDBJ databases">
        <authorList>
            <person name="Varghese N."/>
            <person name="Submissions S."/>
        </authorList>
    </citation>
    <scope>NUCLEOTIDE SEQUENCE [LARGE SCALE GENOMIC DNA]</scope>
    <source>
        <strain evidence="2">CGMCC 1.2749</strain>
    </source>
</reference>
<dbReference type="STRING" id="178356.SAMN05216269_104270"/>
<dbReference type="InterPro" id="IPR038231">
    <property type="entry name" value="MepB-like_sf"/>
</dbReference>
<protein>
    <recommendedName>
        <fullName evidence="3">MepB protein</fullName>
    </recommendedName>
</protein>
<dbReference type="Proteomes" id="UP000184092">
    <property type="component" value="Unassembled WGS sequence"/>
</dbReference>